<reference evidence="1 2" key="1">
    <citation type="submission" date="2016-07" db="EMBL/GenBank/DDBJ databases">
        <title>Draft genome of Streptomyces diastatochromogenes.</title>
        <authorList>
            <person name="Podduturi R."/>
            <person name="Lukassen M.B."/>
            <person name="Clausen N."/>
            <person name="Nielsen J.L."/>
            <person name="Jorgensen N.O."/>
        </authorList>
    </citation>
    <scope>NUCLEOTIDE SEQUENCE [LARGE SCALE GENOMIC DNA]</scope>
    <source>
        <strain evidence="1 2">DSM 40608</strain>
    </source>
</reference>
<keyword evidence="2" id="KW-1185">Reference proteome</keyword>
<protein>
    <submittedName>
        <fullName evidence="1">Uncharacterized protein</fullName>
    </submittedName>
</protein>
<dbReference type="AlphaFoldDB" id="A0A233S2H2"/>
<evidence type="ECO:0000313" key="2">
    <source>
        <dbReference type="Proteomes" id="UP000215483"/>
    </source>
</evidence>
<evidence type="ECO:0000313" key="1">
    <source>
        <dbReference type="EMBL" id="OXY89867.1"/>
    </source>
</evidence>
<name>A0A233S2H2_STRDA</name>
<dbReference type="Proteomes" id="UP000215483">
    <property type="component" value="Unassembled WGS sequence"/>
</dbReference>
<comment type="caution">
    <text evidence="1">The sequence shown here is derived from an EMBL/GenBank/DDBJ whole genome shotgun (WGS) entry which is preliminary data.</text>
</comment>
<gene>
    <name evidence="1" type="ORF">BEK98_36405</name>
</gene>
<sequence>MGEALDRVVEVLAGVSEDEVAAALAAVGASRPRASAPLASLGTPLPRPGSAPHIVSEVEWV</sequence>
<organism evidence="1 2">
    <name type="scientific">Streptomyces diastatochromogenes</name>
    <dbReference type="NCBI Taxonomy" id="42236"/>
    <lineage>
        <taxon>Bacteria</taxon>
        <taxon>Bacillati</taxon>
        <taxon>Actinomycetota</taxon>
        <taxon>Actinomycetes</taxon>
        <taxon>Kitasatosporales</taxon>
        <taxon>Streptomycetaceae</taxon>
        <taxon>Streptomyces</taxon>
    </lineage>
</organism>
<accession>A0A233S2H2</accession>
<dbReference type="EMBL" id="MCGQ01000041">
    <property type="protein sequence ID" value="OXY89867.1"/>
    <property type="molecule type" value="Genomic_DNA"/>
</dbReference>
<proteinExistence type="predicted"/>